<dbReference type="EMBL" id="MN740490">
    <property type="protein sequence ID" value="QHU29557.1"/>
    <property type="molecule type" value="Genomic_DNA"/>
</dbReference>
<feature type="compositionally biased region" description="Low complexity" evidence="1">
    <location>
        <begin position="376"/>
        <end position="391"/>
    </location>
</feature>
<organism evidence="3">
    <name type="scientific">viral metagenome</name>
    <dbReference type="NCBI Taxonomy" id="1070528"/>
    <lineage>
        <taxon>unclassified sequences</taxon>
        <taxon>metagenomes</taxon>
        <taxon>organismal metagenomes</taxon>
    </lineage>
</organism>
<feature type="compositionally biased region" description="Low complexity" evidence="1">
    <location>
        <begin position="258"/>
        <end position="267"/>
    </location>
</feature>
<feature type="domain" description="2-cysteine adaptor" evidence="2">
    <location>
        <begin position="399"/>
        <end position="438"/>
    </location>
</feature>
<dbReference type="AlphaFoldDB" id="A0A6C0LGE8"/>
<proteinExistence type="predicted"/>
<feature type="domain" description="2-cysteine adaptor" evidence="2">
    <location>
        <begin position="508"/>
        <end position="547"/>
    </location>
</feature>
<feature type="compositionally biased region" description="Pro residues" evidence="1">
    <location>
        <begin position="350"/>
        <end position="359"/>
    </location>
</feature>
<feature type="compositionally biased region" description="Low complexity" evidence="1">
    <location>
        <begin position="334"/>
        <end position="343"/>
    </location>
</feature>
<dbReference type="InterPro" id="IPR014901">
    <property type="entry name" value="2-cysteine_adaptor"/>
</dbReference>
<feature type="compositionally biased region" description="Low complexity" evidence="1">
    <location>
        <begin position="296"/>
        <end position="305"/>
    </location>
</feature>
<evidence type="ECO:0000256" key="1">
    <source>
        <dbReference type="SAM" id="MobiDB-lite"/>
    </source>
</evidence>
<sequence length="554" mass="63229">MEEKRGKKYRPNLFKPAIELSSSIRTMKEYKVYPMTRSVLYPGQPHPDNIIYYFDTDGNTFNKRGEVLNYKVNPEEFIPVIKHSSSSKKISSHEPISYKTIDSAVTESIKKKSIFVKEPSPKKSSSSYFSFKHSSPINMQPEPEPQPKFQPKSQPQPRVLYPPPIKYPQFVSLSSSQKLQQQQPIVRKKIPLLFSSSSSSSSSSPRIEELYGKKKSLLFDDKQPSSPKMKTIPSLKVEPSSRKKSSLKIEPSSRKKSSLSSSVSFYSLEDDKQPSSPKIKTIPSLKIEPSSRKKSSLSSSVSFYSLEDDKQPSSPKIKTIPSLKIEPSSRKKSSLSSSVSFYSLEDDKQPSPPPPPPPTKIAQLLKDKYHHRKKSSSSSISSDESSSSSKSIQKDLIYKCTQWELIKIKHPKTPYNPYSGKKIKANAVTYKNLDKHCKYIPLDKQIKIKKEKKTTATKDKELCEKWLKRKTINPVTNRKIKKEGSIYKDYNKKCNSKKEKSVTYDDICQKWKYIKKHNGEDNLINPLTNKPIKFNGPKYTELNKLCKKTTKSGK</sequence>
<evidence type="ECO:0000259" key="2">
    <source>
        <dbReference type="Pfam" id="PF08793"/>
    </source>
</evidence>
<feature type="region of interest" description="Disordered" evidence="1">
    <location>
        <begin position="119"/>
        <end position="161"/>
    </location>
</feature>
<accession>A0A6C0LGE8</accession>
<feature type="region of interest" description="Disordered" evidence="1">
    <location>
        <begin position="215"/>
        <end position="391"/>
    </location>
</feature>
<evidence type="ECO:0000313" key="3">
    <source>
        <dbReference type="EMBL" id="QHU29557.1"/>
    </source>
</evidence>
<dbReference type="Pfam" id="PF08793">
    <property type="entry name" value="2C_adapt"/>
    <property type="match status" value="3"/>
</dbReference>
<name>A0A6C0LGE8_9ZZZZ</name>
<reference evidence="3" key="1">
    <citation type="journal article" date="2020" name="Nature">
        <title>Giant virus diversity and host interactions through global metagenomics.</title>
        <authorList>
            <person name="Schulz F."/>
            <person name="Roux S."/>
            <person name="Paez-Espino D."/>
            <person name="Jungbluth S."/>
            <person name="Walsh D.A."/>
            <person name="Denef V.J."/>
            <person name="McMahon K.D."/>
            <person name="Konstantinidis K.T."/>
            <person name="Eloe-Fadrosh E.A."/>
            <person name="Kyrpides N.C."/>
            <person name="Woyke T."/>
        </authorList>
    </citation>
    <scope>NUCLEOTIDE SEQUENCE</scope>
    <source>
        <strain evidence="3">GVMAG-M-3300027804-48</strain>
    </source>
</reference>
<feature type="domain" description="2-cysteine adaptor" evidence="2">
    <location>
        <begin position="463"/>
        <end position="495"/>
    </location>
</feature>
<protein>
    <recommendedName>
        <fullName evidence="2">2-cysteine adaptor domain-containing protein</fullName>
    </recommendedName>
</protein>
<feature type="compositionally biased region" description="Low complexity" evidence="1">
    <location>
        <begin position="122"/>
        <end position="136"/>
    </location>
</feature>